<proteinExistence type="inferred from homology"/>
<comment type="similarity">
    <text evidence="6">Belongs to the RnpA family.</text>
</comment>
<dbReference type="GO" id="GO:0004526">
    <property type="term" value="F:ribonuclease P activity"/>
    <property type="evidence" value="ECO:0007669"/>
    <property type="project" value="UniProtKB-UniRule"/>
</dbReference>
<dbReference type="GO" id="GO:0001682">
    <property type="term" value="P:tRNA 5'-leader removal"/>
    <property type="evidence" value="ECO:0007669"/>
    <property type="project" value="UniProtKB-UniRule"/>
</dbReference>
<dbReference type="EC" id="3.1.26.5" evidence="6 7"/>
<dbReference type="AlphaFoldDB" id="A0A9D1LB97"/>
<evidence type="ECO:0000256" key="1">
    <source>
        <dbReference type="ARBA" id="ARBA00022694"/>
    </source>
</evidence>
<reference evidence="8" key="1">
    <citation type="submission" date="2020-10" db="EMBL/GenBank/DDBJ databases">
        <authorList>
            <person name="Gilroy R."/>
        </authorList>
    </citation>
    <scope>NUCLEOTIDE SEQUENCE</scope>
    <source>
        <strain evidence="8">CHK195-4489</strain>
    </source>
</reference>
<comment type="caution">
    <text evidence="8">The sequence shown here is derived from an EMBL/GenBank/DDBJ whole genome shotgun (WGS) entry which is preliminary data.</text>
</comment>
<dbReference type="Pfam" id="PF00825">
    <property type="entry name" value="Ribonuclease_P"/>
    <property type="match status" value="1"/>
</dbReference>
<evidence type="ECO:0000256" key="3">
    <source>
        <dbReference type="ARBA" id="ARBA00022759"/>
    </source>
</evidence>
<dbReference type="EMBL" id="DVMM01000144">
    <property type="protein sequence ID" value="HIU30008.1"/>
    <property type="molecule type" value="Genomic_DNA"/>
</dbReference>
<keyword evidence="5 6" id="KW-0694">RNA-binding</keyword>
<reference evidence="8" key="2">
    <citation type="journal article" date="2021" name="PeerJ">
        <title>Extensive microbial diversity within the chicken gut microbiome revealed by metagenomics and culture.</title>
        <authorList>
            <person name="Gilroy R."/>
            <person name="Ravi A."/>
            <person name="Getino M."/>
            <person name="Pursley I."/>
            <person name="Horton D.L."/>
            <person name="Alikhan N.F."/>
            <person name="Baker D."/>
            <person name="Gharbi K."/>
            <person name="Hall N."/>
            <person name="Watson M."/>
            <person name="Adriaenssens E.M."/>
            <person name="Foster-Nyarko E."/>
            <person name="Jarju S."/>
            <person name="Secka A."/>
            <person name="Antonio M."/>
            <person name="Oren A."/>
            <person name="Chaudhuri R.R."/>
            <person name="La Ragione R."/>
            <person name="Hildebrand F."/>
            <person name="Pallen M.J."/>
        </authorList>
    </citation>
    <scope>NUCLEOTIDE SEQUENCE</scope>
    <source>
        <strain evidence="8">CHK195-4489</strain>
    </source>
</reference>
<evidence type="ECO:0000313" key="9">
    <source>
        <dbReference type="Proteomes" id="UP000824089"/>
    </source>
</evidence>
<evidence type="ECO:0000256" key="6">
    <source>
        <dbReference type="HAMAP-Rule" id="MF_00227"/>
    </source>
</evidence>
<dbReference type="SUPFAM" id="SSF54211">
    <property type="entry name" value="Ribosomal protein S5 domain 2-like"/>
    <property type="match status" value="1"/>
</dbReference>
<evidence type="ECO:0000256" key="4">
    <source>
        <dbReference type="ARBA" id="ARBA00022801"/>
    </source>
</evidence>
<keyword evidence="2 6" id="KW-0540">Nuclease</keyword>
<accession>A0A9D1LB97</accession>
<dbReference type="GO" id="GO:0042781">
    <property type="term" value="F:3'-tRNA processing endoribonuclease activity"/>
    <property type="evidence" value="ECO:0007669"/>
    <property type="project" value="TreeGrafter"/>
</dbReference>
<name>A0A9D1LB97_9CLOT</name>
<dbReference type="InterPro" id="IPR020568">
    <property type="entry name" value="Ribosomal_Su5_D2-typ_SF"/>
</dbReference>
<dbReference type="GO" id="GO:0000049">
    <property type="term" value="F:tRNA binding"/>
    <property type="evidence" value="ECO:0007669"/>
    <property type="project" value="UniProtKB-UniRule"/>
</dbReference>
<dbReference type="PANTHER" id="PTHR33992:SF1">
    <property type="entry name" value="RIBONUCLEASE P PROTEIN COMPONENT"/>
    <property type="match status" value="1"/>
</dbReference>
<comment type="catalytic activity">
    <reaction evidence="6">
        <text>Endonucleolytic cleavage of RNA, removing 5'-extranucleotides from tRNA precursor.</text>
        <dbReference type="EC" id="3.1.26.5"/>
    </reaction>
</comment>
<dbReference type="GO" id="GO:0030677">
    <property type="term" value="C:ribonuclease P complex"/>
    <property type="evidence" value="ECO:0007669"/>
    <property type="project" value="TreeGrafter"/>
</dbReference>
<keyword evidence="3 6" id="KW-0255">Endonuclease</keyword>
<comment type="function">
    <text evidence="6">RNaseP catalyzes the removal of the 5'-leader sequence from pre-tRNA to produce the mature 5'-terminus. It can also cleave other RNA substrates such as 4.5S RNA. The protein component plays an auxiliary but essential role in vivo by binding to the 5'-leader sequence and broadening the substrate specificity of the ribozyme.</text>
</comment>
<dbReference type="HAMAP" id="MF_00227">
    <property type="entry name" value="RNase_P"/>
    <property type="match status" value="1"/>
</dbReference>
<dbReference type="Proteomes" id="UP000824089">
    <property type="component" value="Unassembled WGS sequence"/>
</dbReference>
<keyword evidence="1 6" id="KW-0819">tRNA processing</keyword>
<sequence>MIVSLRKNNEFQRVYKKGTYKAGRYLVMYVLPNKEGINRIGIAAGKKFGNSVQRNRMKRIIREVYRVSREHMAEGYDIIFMARASVRKAKSPNNKLKAVSVPAYHEIEKEMKRLSSALGMLI</sequence>
<dbReference type="InterPro" id="IPR000100">
    <property type="entry name" value="RNase_P"/>
</dbReference>
<evidence type="ECO:0000256" key="2">
    <source>
        <dbReference type="ARBA" id="ARBA00022722"/>
    </source>
</evidence>
<evidence type="ECO:0000313" key="8">
    <source>
        <dbReference type="EMBL" id="HIU30008.1"/>
    </source>
</evidence>
<protein>
    <recommendedName>
        <fullName evidence="6 7">Ribonuclease P protein component</fullName>
        <shortName evidence="6">RNase P protein</shortName>
        <shortName evidence="6">RNaseP protein</shortName>
        <ecNumber evidence="6 7">3.1.26.5</ecNumber>
    </recommendedName>
    <alternativeName>
        <fullName evidence="6">Protein C5</fullName>
    </alternativeName>
</protein>
<evidence type="ECO:0000256" key="7">
    <source>
        <dbReference type="NCBIfam" id="TIGR00188"/>
    </source>
</evidence>
<evidence type="ECO:0000256" key="5">
    <source>
        <dbReference type="ARBA" id="ARBA00022884"/>
    </source>
</evidence>
<dbReference type="NCBIfam" id="TIGR00188">
    <property type="entry name" value="rnpA"/>
    <property type="match status" value="1"/>
</dbReference>
<dbReference type="InterPro" id="IPR014721">
    <property type="entry name" value="Ribsml_uS5_D2-typ_fold_subgr"/>
</dbReference>
<comment type="subunit">
    <text evidence="6">Consists of a catalytic RNA component (M1 or rnpB) and a protein subunit.</text>
</comment>
<keyword evidence="4 6" id="KW-0378">Hydrolase</keyword>
<dbReference type="PANTHER" id="PTHR33992">
    <property type="entry name" value="RIBONUCLEASE P PROTEIN COMPONENT"/>
    <property type="match status" value="1"/>
</dbReference>
<organism evidence="8 9">
    <name type="scientific">Candidatus Egerieisoma faecipullorum</name>
    <dbReference type="NCBI Taxonomy" id="2840963"/>
    <lineage>
        <taxon>Bacteria</taxon>
        <taxon>Bacillati</taxon>
        <taxon>Bacillota</taxon>
        <taxon>Clostridia</taxon>
        <taxon>Eubacteriales</taxon>
        <taxon>Clostridiaceae</taxon>
        <taxon>Clostridiaceae incertae sedis</taxon>
        <taxon>Candidatus Egerieisoma</taxon>
    </lineage>
</organism>
<gene>
    <name evidence="6 8" type="primary">rnpA</name>
    <name evidence="8" type="ORF">IAD50_06920</name>
</gene>
<dbReference type="Gene3D" id="3.30.230.10">
    <property type="match status" value="1"/>
</dbReference>